<proteinExistence type="predicted"/>
<name>A0A6J5Q1F8_9CAUD</name>
<evidence type="ECO:0000313" key="1">
    <source>
        <dbReference type="EMBL" id="CAB4175411.1"/>
    </source>
</evidence>
<sequence length="93" mass="11248">METNTTEIFICECHSLEHQAKFFYDEEDNLLYVYVHLARHGFWKRLVAGIKYIFGYSSRFGEWDQFIFKEEDEGKLREFLNQIKREKDGDSIP</sequence>
<protein>
    <submittedName>
        <fullName evidence="1">Uncharacterized protein</fullName>
    </submittedName>
</protein>
<gene>
    <name evidence="1" type="ORF">UFOVP972_177</name>
</gene>
<accession>A0A6J5Q1F8</accession>
<dbReference type="EMBL" id="LR796923">
    <property type="protein sequence ID" value="CAB4175411.1"/>
    <property type="molecule type" value="Genomic_DNA"/>
</dbReference>
<reference evidence="1" key="1">
    <citation type="submission" date="2020-05" db="EMBL/GenBank/DDBJ databases">
        <authorList>
            <person name="Chiriac C."/>
            <person name="Salcher M."/>
            <person name="Ghai R."/>
            <person name="Kavagutti S V."/>
        </authorList>
    </citation>
    <scope>NUCLEOTIDE SEQUENCE</scope>
</reference>
<organism evidence="1">
    <name type="scientific">uncultured Caudovirales phage</name>
    <dbReference type="NCBI Taxonomy" id="2100421"/>
    <lineage>
        <taxon>Viruses</taxon>
        <taxon>Duplodnaviria</taxon>
        <taxon>Heunggongvirae</taxon>
        <taxon>Uroviricota</taxon>
        <taxon>Caudoviricetes</taxon>
        <taxon>Peduoviridae</taxon>
        <taxon>Maltschvirus</taxon>
        <taxon>Maltschvirus maltsch</taxon>
    </lineage>
</organism>